<evidence type="ECO:0000256" key="6">
    <source>
        <dbReference type="ARBA" id="ARBA00023136"/>
    </source>
</evidence>
<evidence type="ECO:0000256" key="1">
    <source>
        <dbReference type="ARBA" id="ARBA00004651"/>
    </source>
</evidence>
<feature type="domain" description="CstA N-terminal" evidence="8">
    <location>
        <begin position="6"/>
        <end position="361"/>
    </location>
</feature>
<comment type="similarity">
    <text evidence="2">Belongs to the peptide transporter carbon starvation (CstA) (TC 2.A.114) family.</text>
</comment>
<feature type="transmembrane region" description="Helical" evidence="7">
    <location>
        <begin position="487"/>
        <end position="507"/>
    </location>
</feature>
<feature type="transmembrane region" description="Helical" evidence="7">
    <location>
        <begin position="85"/>
        <end position="109"/>
    </location>
</feature>
<reference evidence="9 10" key="1">
    <citation type="submission" date="2017-08" db="EMBL/GenBank/DDBJ databases">
        <title>Infants hospitalized years apart are colonized by the same room-sourced microbial strains.</title>
        <authorList>
            <person name="Brooks B."/>
            <person name="Olm M.R."/>
            <person name="Firek B.A."/>
            <person name="Baker R."/>
            <person name="Thomas B.C."/>
            <person name="Morowitz M.J."/>
            <person name="Banfield J.F."/>
        </authorList>
    </citation>
    <scope>NUCLEOTIDE SEQUENCE [LARGE SCALE GENOMIC DNA]</scope>
    <source>
        <strain evidence="9">S2_003_000_R2_14</strain>
    </source>
</reference>
<evidence type="ECO:0000259" key="8">
    <source>
        <dbReference type="Pfam" id="PF02554"/>
    </source>
</evidence>
<evidence type="ECO:0000256" key="3">
    <source>
        <dbReference type="ARBA" id="ARBA00022475"/>
    </source>
</evidence>
<keyword evidence="3" id="KW-1003">Cell membrane</keyword>
<dbReference type="GO" id="GO:0005886">
    <property type="term" value="C:plasma membrane"/>
    <property type="evidence" value="ECO:0007669"/>
    <property type="project" value="UniProtKB-SubCell"/>
</dbReference>
<proteinExistence type="inferred from homology"/>
<protein>
    <submittedName>
        <fullName evidence="9">Carbon starvation protein A</fullName>
    </submittedName>
</protein>
<sequence length="559" mass="58915">MSLALLAGAVLAVLALGYRFYGGFVARQYALDDATPTPATVHEDGVDFVPTRPFYLLGQHFSAIAAAGPIAGPILAAQQFGWLPALLWICVGVVFIGAVHDLSTLVASVRHDAKSIAEVVKVQLGPRAGVAMLVFIWVALVYVIVAFTDVTASTFVQGDPELEGLTFDFHPGGAVAAASTMYLLLAIVLGLVDKFLKPKLWLSTVIFVPATLAVVWLGTKLSTFISFGPVTWGVLILAYCFVASLAPMWLLLQPRGYLGGFILYLALAAGIIGLFFGGFEVHLPAFKGFSVGGGTGTLFPFLFVTIACGACSGFHGLVCSGTTSKQIARESHCHPVGFGAMLLEGFVAVIALATAMVISGSEMTGKAPGTIYGIGLGRFVAVVLGERHLAVATTFGAMAFSTFVFDTLDVSTRLGRYILQELFGWKSRAGGLIATALTAGAPMSFIFIATPGSWRSFWTLFGTSNQLLAALSLMGVSVWLQRMGKRYWYTLVPTVLVSLVTVSSLVLQIADGLRGDATAVVRINAIVAFTLLALAANLLWLGARALVRGRQVTLGSAAA</sequence>
<feature type="transmembrane region" description="Helical" evidence="7">
    <location>
        <begin position="130"/>
        <end position="152"/>
    </location>
</feature>
<feature type="transmembrane region" description="Helical" evidence="7">
    <location>
        <begin position="338"/>
        <end position="358"/>
    </location>
</feature>
<feature type="transmembrane region" description="Helical" evidence="7">
    <location>
        <begin position="172"/>
        <end position="192"/>
    </location>
</feature>
<organism evidence="9 10">
    <name type="scientific">Archangium gephyra</name>
    <dbReference type="NCBI Taxonomy" id="48"/>
    <lineage>
        <taxon>Bacteria</taxon>
        <taxon>Pseudomonadati</taxon>
        <taxon>Myxococcota</taxon>
        <taxon>Myxococcia</taxon>
        <taxon>Myxococcales</taxon>
        <taxon>Cystobacterineae</taxon>
        <taxon>Archangiaceae</taxon>
        <taxon>Archangium</taxon>
    </lineage>
</organism>
<feature type="transmembrane region" description="Helical" evidence="7">
    <location>
        <begin position="456"/>
        <end position="480"/>
    </location>
</feature>
<feature type="transmembrane region" description="Helical" evidence="7">
    <location>
        <begin position="298"/>
        <end position="318"/>
    </location>
</feature>
<evidence type="ECO:0000313" key="9">
    <source>
        <dbReference type="EMBL" id="PZR07387.1"/>
    </source>
</evidence>
<gene>
    <name evidence="9" type="ORF">DI536_27420</name>
</gene>
<evidence type="ECO:0000256" key="4">
    <source>
        <dbReference type="ARBA" id="ARBA00022692"/>
    </source>
</evidence>
<evidence type="ECO:0000256" key="5">
    <source>
        <dbReference type="ARBA" id="ARBA00022989"/>
    </source>
</evidence>
<feature type="transmembrane region" description="Helical" evidence="7">
    <location>
        <begin position="199"/>
        <end position="218"/>
    </location>
</feature>
<keyword evidence="5 7" id="KW-1133">Transmembrane helix</keyword>
<dbReference type="EMBL" id="QFQP01000031">
    <property type="protein sequence ID" value="PZR07387.1"/>
    <property type="molecule type" value="Genomic_DNA"/>
</dbReference>
<feature type="transmembrane region" description="Helical" evidence="7">
    <location>
        <begin position="519"/>
        <end position="541"/>
    </location>
</feature>
<feature type="domain" description="CstA N-terminal" evidence="8">
    <location>
        <begin position="367"/>
        <end position="504"/>
    </location>
</feature>
<accession>A0A2W5T038</accession>
<keyword evidence="6 7" id="KW-0472">Membrane</keyword>
<comment type="subcellular location">
    <subcellularLocation>
        <location evidence="1">Cell membrane</location>
        <topology evidence="1">Multi-pass membrane protein</topology>
    </subcellularLocation>
</comment>
<dbReference type="PANTHER" id="PTHR30252:SF0">
    <property type="entry name" value="PEPTIDE TRANSPORTER CSTA"/>
    <property type="match status" value="1"/>
</dbReference>
<dbReference type="Pfam" id="PF02554">
    <property type="entry name" value="CstA"/>
    <property type="match status" value="2"/>
</dbReference>
<dbReference type="GO" id="GO:0009267">
    <property type="term" value="P:cellular response to starvation"/>
    <property type="evidence" value="ECO:0007669"/>
    <property type="project" value="InterPro"/>
</dbReference>
<evidence type="ECO:0000256" key="2">
    <source>
        <dbReference type="ARBA" id="ARBA00007755"/>
    </source>
</evidence>
<keyword evidence="4 7" id="KW-0812">Transmembrane</keyword>
<dbReference type="InterPro" id="IPR051605">
    <property type="entry name" value="CstA"/>
</dbReference>
<feature type="transmembrane region" description="Helical" evidence="7">
    <location>
        <begin position="389"/>
        <end position="408"/>
    </location>
</feature>
<evidence type="ECO:0000313" key="10">
    <source>
        <dbReference type="Proteomes" id="UP000249061"/>
    </source>
</evidence>
<dbReference type="InterPro" id="IPR003706">
    <property type="entry name" value="CstA_N"/>
</dbReference>
<feature type="transmembrane region" description="Helical" evidence="7">
    <location>
        <begin position="429"/>
        <end position="450"/>
    </location>
</feature>
<feature type="transmembrane region" description="Helical" evidence="7">
    <location>
        <begin position="257"/>
        <end position="278"/>
    </location>
</feature>
<dbReference type="Proteomes" id="UP000249061">
    <property type="component" value="Unassembled WGS sequence"/>
</dbReference>
<feature type="transmembrane region" description="Helical" evidence="7">
    <location>
        <begin position="230"/>
        <end position="250"/>
    </location>
</feature>
<dbReference type="PANTHER" id="PTHR30252">
    <property type="entry name" value="INNER MEMBRANE PEPTIDE TRANSPORTER"/>
    <property type="match status" value="1"/>
</dbReference>
<evidence type="ECO:0000256" key="7">
    <source>
        <dbReference type="SAM" id="Phobius"/>
    </source>
</evidence>
<dbReference type="AlphaFoldDB" id="A0A2W5T038"/>
<name>A0A2W5T038_9BACT</name>
<comment type="caution">
    <text evidence="9">The sequence shown here is derived from an EMBL/GenBank/DDBJ whole genome shotgun (WGS) entry which is preliminary data.</text>
</comment>